<dbReference type="GO" id="GO:0003755">
    <property type="term" value="F:peptidyl-prolyl cis-trans isomerase activity"/>
    <property type="evidence" value="ECO:0007669"/>
    <property type="project" value="InterPro"/>
</dbReference>
<reference evidence="3" key="1">
    <citation type="submission" date="2013-10" db="EMBL/GenBank/DDBJ databases">
        <title>Genomic analysis of the causative agents of coccidiosis in chickens.</title>
        <authorList>
            <person name="Reid A.J."/>
            <person name="Blake D."/>
            <person name="Billington K."/>
            <person name="Browne H."/>
            <person name="Dunn M."/>
            <person name="Hung S."/>
            <person name="Kawahara F."/>
            <person name="Miranda-Saavedra D."/>
            <person name="Mourier T."/>
            <person name="Nagra H."/>
            <person name="Otto T.D."/>
            <person name="Rawlings N."/>
            <person name="Sanchez A."/>
            <person name="Sanders M."/>
            <person name="Subramaniam C."/>
            <person name="Tay Y."/>
            <person name="Dear P."/>
            <person name="Doerig C."/>
            <person name="Gruber A."/>
            <person name="Parkinson J."/>
            <person name="Shirley M."/>
            <person name="Wan K.L."/>
            <person name="Berriman M."/>
            <person name="Tomley F."/>
            <person name="Pain A."/>
        </authorList>
    </citation>
    <scope>NUCLEOTIDE SEQUENCE [LARGE SCALE GENOMIC DNA]</scope>
    <source>
        <strain evidence="3">Houghton</strain>
    </source>
</reference>
<dbReference type="InterPro" id="IPR029000">
    <property type="entry name" value="Cyclophilin-like_dom_sf"/>
</dbReference>
<dbReference type="RefSeq" id="XP_013234191.1">
    <property type="nucleotide sequence ID" value="XM_013378737.1"/>
</dbReference>
<dbReference type="OrthoDB" id="329635at2759"/>
<dbReference type="PROSITE" id="PS50072">
    <property type="entry name" value="CSA_PPIASE_2"/>
    <property type="match status" value="1"/>
</dbReference>
<dbReference type="VEuPathDB" id="ToxoDB:ETH2_1476200"/>
<keyword evidence="4" id="KW-1185">Reference proteome</keyword>
<dbReference type="GO" id="GO:0016018">
    <property type="term" value="F:cyclosporin A binding"/>
    <property type="evidence" value="ECO:0007669"/>
    <property type="project" value="TreeGrafter"/>
</dbReference>
<dbReference type="AlphaFoldDB" id="U6KZS6"/>
<name>U6KZS6_EIMTE</name>
<dbReference type="PANTHER" id="PTHR11071">
    <property type="entry name" value="PEPTIDYL-PROLYL CIS-TRANS ISOMERASE"/>
    <property type="match status" value="1"/>
</dbReference>
<dbReference type="Pfam" id="PF00160">
    <property type="entry name" value="Pro_isomerase"/>
    <property type="match status" value="1"/>
</dbReference>
<evidence type="ECO:0000259" key="2">
    <source>
        <dbReference type="PROSITE" id="PS50072"/>
    </source>
</evidence>
<feature type="domain" description="PPIase cyclophilin-type" evidence="2">
    <location>
        <begin position="1"/>
        <end position="74"/>
    </location>
</feature>
<dbReference type="EMBL" id="HG675766">
    <property type="protein sequence ID" value="CDJ43441.1"/>
    <property type="molecule type" value="Genomic_DNA"/>
</dbReference>
<sequence length="159" mass="16712">MEFIQDGDLAMVSRGPHSNSSTFLITFCPLPILNKQHVVIGTVLKGMRVIRRIEDVGTKNGVPLEPVRIIGCGLYRGPQDGPPFFSSADLLDKAEEPVLEEKSFLELPAEKQEELLQKIAAAKGPHKKGGPPAAYSKAAATAPAAATAAAEPVAAGGNS</sequence>
<organism evidence="3 4">
    <name type="scientific">Eimeria tenella</name>
    <name type="common">Coccidian parasite</name>
    <dbReference type="NCBI Taxonomy" id="5802"/>
    <lineage>
        <taxon>Eukaryota</taxon>
        <taxon>Sar</taxon>
        <taxon>Alveolata</taxon>
        <taxon>Apicomplexa</taxon>
        <taxon>Conoidasida</taxon>
        <taxon>Coccidia</taxon>
        <taxon>Eucoccidiorida</taxon>
        <taxon>Eimeriorina</taxon>
        <taxon>Eimeriidae</taxon>
        <taxon>Eimeria</taxon>
    </lineage>
</organism>
<feature type="region of interest" description="Disordered" evidence="1">
    <location>
        <begin position="121"/>
        <end position="141"/>
    </location>
</feature>
<dbReference type="InterPro" id="IPR002130">
    <property type="entry name" value="Cyclophilin-type_PPIase_dom"/>
</dbReference>
<protein>
    <submittedName>
        <fullName evidence="3">Cyclophilin, putative</fullName>
    </submittedName>
</protein>
<gene>
    <name evidence="3" type="ORF">ETH_00031125</name>
</gene>
<dbReference type="PANTHER" id="PTHR11071:SF561">
    <property type="entry name" value="PEPTIDYL-PROLYL CIS-TRANS ISOMERASE D-RELATED"/>
    <property type="match status" value="1"/>
</dbReference>
<dbReference type="SUPFAM" id="SSF50891">
    <property type="entry name" value="Cyclophilin-like"/>
    <property type="match status" value="1"/>
</dbReference>
<evidence type="ECO:0000313" key="3">
    <source>
        <dbReference type="EMBL" id="CDJ43441.1"/>
    </source>
</evidence>
<dbReference type="Proteomes" id="UP000030747">
    <property type="component" value="Unassembled WGS sequence"/>
</dbReference>
<evidence type="ECO:0000313" key="4">
    <source>
        <dbReference type="Proteomes" id="UP000030747"/>
    </source>
</evidence>
<evidence type="ECO:0000256" key="1">
    <source>
        <dbReference type="SAM" id="MobiDB-lite"/>
    </source>
</evidence>
<feature type="compositionally biased region" description="Low complexity" evidence="1">
    <location>
        <begin position="130"/>
        <end position="141"/>
    </location>
</feature>
<dbReference type="GeneID" id="25255301"/>
<proteinExistence type="predicted"/>
<dbReference type="VEuPathDB" id="ToxoDB:ETH_00031125"/>
<dbReference type="GO" id="GO:0005737">
    <property type="term" value="C:cytoplasm"/>
    <property type="evidence" value="ECO:0007669"/>
    <property type="project" value="TreeGrafter"/>
</dbReference>
<reference evidence="3" key="2">
    <citation type="submission" date="2013-10" db="EMBL/GenBank/DDBJ databases">
        <authorList>
            <person name="Aslett M."/>
        </authorList>
    </citation>
    <scope>NUCLEOTIDE SEQUENCE [LARGE SCALE GENOMIC DNA]</scope>
    <source>
        <strain evidence="3">Houghton</strain>
    </source>
</reference>
<dbReference type="GO" id="GO:0006457">
    <property type="term" value="P:protein folding"/>
    <property type="evidence" value="ECO:0007669"/>
    <property type="project" value="TreeGrafter"/>
</dbReference>
<dbReference type="Gene3D" id="2.40.100.10">
    <property type="entry name" value="Cyclophilin-like"/>
    <property type="match status" value="1"/>
</dbReference>
<accession>U6KZS6</accession>